<protein>
    <submittedName>
        <fullName evidence="1">Uncharacterized protein</fullName>
    </submittedName>
</protein>
<evidence type="ECO:0000313" key="1">
    <source>
        <dbReference type="EMBL" id="QED11727.1"/>
    </source>
</evidence>
<dbReference type="GeneID" id="77936599"/>
<proteinExistence type="predicted"/>
<dbReference type="KEGG" id="vg:77936599"/>
<dbReference type="EMBL" id="MN183282">
    <property type="protein sequence ID" value="QED11727.1"/>
    <property type="molecule type" value="Genomic_DNA"/>
</dbReference>
<accession>A0A5B8WIX8</accession>
<dbReference type="Proteomes" id="UP000321915">
    <property type="component" value="Segment"/>
</dbReference>
<gene>
    <name evidence="1" type="primary">239</name>
    <name evidence="1" type="ORF">SEA_QUI_239</name>
</gene>
<reference evidence="1 2" key="1">
    <citation type="submission" date="2019-07" db="EMBL/GenBank/DDBJ databases">
        <authorList>
            <person name="Abdullah A."/>
            <person name="Lima G.C."/>
            <person name="Cuneo C.K."/>
            <person name="Ennest D.C."/>
            <person name="Fritz K.J."/>
            <person name="Johnson B.T."/>
            <person name="Larson S.M."/>
            <person name="Lemunyete M.N."/>
            <person name="Murray M.B."/>
            <person name="Osmond D.E."/>
            <person name="Patras K.A."/>
            <person name="Ransibrahmanakul S."/>
            <person name="Simpson K.A."/>
            <person name="Thull B.S."/>
            <person name="Wetzel S."/>
            <person name="Bonilla J.A."/>
            <person name="Klyczek K."/>
            <person name="Garlena R.A."/>
            <person name="Russell D.A."/>
            <person name="Pope W.H."/>
            <person name="Jacobs-Sera D."/>
            <person name="Hatfull G.F."/>
        </authorList>
    </citation>
    <scope>NUCLEOTIDE SEQUENCE [LARGE SCALE GENOMIC DNA]</scope>
</reference>
<organism evidence="1 2">
    <name type="scientific">Arthrobacter phage Qui</name>
    <dbReference type="NCBI Taxonomy" id="2603260"/>
    <lineage>
        <taxon>Viruses</taxon>
        <taxon>Duplodnaviria</taxon>
        <taxon>Heunggongvirae</taxon>
        <taxon>Uroviricota</taxon>
        <taxon>Caudoviricetes</taxon>
        <taxon>Quivirus</taxon>
        <taxon>Quivirus qui</taxon>
    </lineage>
</organism>
<sequence>MVVKVITVKRDPIADLMITYISNEERRNMKHDMVRTYSRKPKHVEAVLLSDGNIHDAAIWCGGRVDDRRETSDNVPIFELVVPNVSGNDTAVIGNVVIRDLSDGRFWVKGANFFFEEYEAPAEVRVDFNEPNAYSGIPGAVPVMTNVIKEVPADFDPSTEPLTPHYVPRMGRYDRG</sequence>
<name>A0A5B8WIX8_9CAUD</name>
<evidence type="ECO:0000313" key="2">
    <source>
        <dbReference type="Proteomes" id="UP000321915"/>
    </source>
</evidence>
<dbReference type="RefSeq" id="YP_010660605.1">
    <property type="nucleotide sequence ID" value="NC_070877.1"/>
</dbReference>
<keyword evidence="2" id="KW-1185">Reference proteome</keyword>